<comment type="similarity">
    <text evidence="1">Belongs to the CinA family.</text>
</comment>
<dbReference type="CDD" id="cd00885">
    <property type="entry name" value="cinA"/>
    <property type="match status" value="1"/>
</dbReference>
<dbReference type="Proteomes" id="UP001519924">
    <property type="component" value="Unassembled WGS sequence"/>
</dbReference>
<name>A0ABS7F0W5_9PROT</name>
<proteinExistence type="inferred from homology"/>
<evidence type="ECO:0000313" key="4">
    <source>
        <dbReference type="Proteomes" id="UP001519924"/>
    </source>
</evidence>
<dbReference type="EMBL" id="JAHZUY010000008">
    <property type="protein sequence ID" value="MBW8268963.1"/>
    <property type="molecule type" value="Genomic_DNA"/>
</dbReference>
<dbReference type="SUPFAM" id="SSF142433">
    <property type="entry name" value="CinA-like"/>
    <property type="match status" value="1"/>
</dbReference>
<feature type="domain" description="MoaB/Mog" evidence="2">
    <location>
        <begin position="4"/>
        <end position="171"/>
    </location>
</feature>
<organism evidence="3 4">
    <name type="scientific">Caldovatus aquaticus</name>
    <dbReference type="NCBI Taxonomy" id="2865671"/>
    <lineage>
        <taxon>Bacteria</taxon>
        <taxon>Pseudomonadati</taxon>
        <taxon>Pseudomonadota</taxon>
        <taxon>Alphaproteobacteria</taxon>
        <taxon>Acetobacterales</taxon>
        <taxon>Roseomonadaceae</taxon>
        <taxon>Caldovatus</taxon>
    </lineage>
</organism>
<dbReference type="PANTHER" id="PTHR13939:SF0">
    <property type="entry name" value="NMN AMIDOHYDROLASE-LIKE PROTEIN YFAY"/>
    <property type="match status" value="1"/>
</dbReference>
<dbReference type="Gene3D" id="3.30.70.2860">
    <property type="match status" value="1"/>
</dbReference>
<dbReference type="Pfam" id="PF00994">
    <property type="entry name" value="MoCF_biosynth"/>
    <property type="match status" value="1"/>
</dbReference>
<dbReference type="PANTHER" id="PTHR13939">
    <property type="entry name" value="NICOTINAMIDE-NUCLEOTIDE AMIDOHYDROLASE PNCC"/>
    <property type="match status" value="1"/>
</dbReference>
<dbReference type="InterPro" id="IPR050101">
    <property type="entry name" value="CinA"/>
</dbReference>
<keyword evidence="4" id="KW-1185">Reference proteome</keyword>
<dbReference type="InterPro" id="IPR036425">
    <property type="entry name" value="MoaB/Mog-like_dom_sf"/>
</dbReference>
<evidence type="ECO:0000313" key="3">
    <source>
        <dbReference type="EMBL" id="MBW8268963.1"/>
    </source>
</evidence>
<dbReference type="Gene3D" id="3.40.980.10">
    <property type="entry name" value="MoaB/Mog-like domain"/>
    <property type="match status" value="1"/>
</dbReference>
<dbReference type="HAMAP" id="MF_00226_B">
    <property type="entry name" value="CinA_B"/>
    <property type="match status" value="1"/>
</dbReference>
<dbReference type="Pfam" id="PF18146">
    <property type="entry name" value="CinA_KH"/>
    <property type="match status" value="1"/>
</dbReference>
<evidence type="ECO:0000256" key="1">
    <source>
        <dbReference type="HAMAP-Rule" id="MF_00226"/>
    </source>
</evidence>
<dbReference type="InterPro" id="IPR001453">
    <property type="entry name" value="MoaB/Mog_dom"/>
</dbReference>
<dbReference type="RefSeq" id="WP_220116560.1">
    <property type="nucleotide sequence ID" value="NZ_JAHZUY010000008.1"/>
</dbReference>
<dbReference type="Pfam" id="PF02464">
    <property type="entry name" value="CinA"/>
    <property type="match status" value="1"/>
</dbReference>
<evidence type="ECO:0000259" key="2">
    <source>
        <dbReference type="SMART" id="SM00852"/>
    </source>
</evidence>
<dbReference type="InterPro" id="IPR036653">
    <property type="entry name" value="CinA-like_C"/>
</dbReference>
<dbReference type="InterPro" id="IPR008135">
    <property type="entry name" value="Competence-induced_CinA"/>
</dbReference>
<dbReference type="SMART" id="SM00852">
    <property type="entry name" value="MoCF_biosynth"/>
    <property type="match status" value="1"/>
</dbReference>
<dbReference type="InterPro" id="IPR041424">
    <property type="entry name" value="CinA_KH"/>
</dbReference>
<comment type="caution">
    <text evidence="3">The sequence shown here is derived from an EMBL/GenBank/DDBJ whole genome shotgun (WGS) entry which is preliminary data.</text>
</comment>
<protein>
    <recommendedName>
        <fullName evidence="1">CinA-like protein</fullName>
    </recommendedName>
</protein>
<reference evidence="3 4" key="1">
    <citation type="submission" date="2021-08" db="EMBL/GenBank/DDBJ databases">
        <title>Caldovatus sediminis gen. nov., sp. nov., a moderately thermophilic bacterium isolated from a hot spring.</title>
        <authorList>
            <person name="Hu C.-J."/>
            <person name="Li W.-J."/>
            <person name="Xian W.-D."/>
        </authorList>
    </citation>
    <scope>NUCLEOTIDE SEQUENCE [LARGE SCALE GENOMIC DNA]</scope>
    <source>
        <strain evidence="3 4">SYSU G05006</strain>
    </source>
</reference>
<dbReference type="PIRSF" id="PIRSF006728">
    <property type="entry name" value="CinA"/>
    <property type="match status" value="1"/>
</dbReference>
<dbReference type="Gene3D" id="3.90.950.20">
    <property type="entry name" value="CinA-like"/>
    <property type="match status" value="1"/>
</dbReference>
<accession>A0ABS7F0W5</accession>
<sequence>MRIEILCTGDEILTGKTVNTNYSHIARRLEEVGLSASWGTTVGDDRAALLAAFRQAAARAEAVIVNGGLGPTVDDLSQEVAAQAAGVELVLHEPWLARMEEFYRRRNRPMPPNNRKQAMLPAGAEVLDNPIGTACGFALAIGGARFFFTPGVPREMRRMLDEQVIPRLLAMSGMPGTTRLKRFHSFGIGESRADQMLAGVEALAGPGGGVKLGFQAHYPELETKLMARGADAAEAEARLAPVIAEVRRRLGNYLIAEDDATLEGVVLGALAARSGTLAVAETLTAGRIAERLAALPAAEGVFRRGVIAPDLAALRAALGLAAAAAPGVTPAAAHTAAVALAAASGASHALAVLIALDPGEDRRELGGAVCVGIAGPAGAAVAREARLFGGREWIRLGAAELGLDCLRRLLLGLPTDEAVDFERR</sequence>
<gene>
    <name evidence="3" type="ORF">K1J50_05630</name>
</gene>
<dbReference type="SUPFAM" id="SSF53218">
    <property type="entry name" value="Molybdenum cofactor biosynthesis proteins"/>
    <property type="match status" value="1"/>
</dbReference>
<dbReference type="NCBIfam" id="TIGR00200">
    <property type="entry name" value="cinA_nterm"/>
    <property type="match status" value="1"/>
</dbReference>
<dbReference type="InterPro" id="IPR008136">
    <property type="entry name" value="CinA_C"/>
</dbReference>